<feature type="region of interest" description="Disordered" evidence="1">
    <location>
        <begin position="41"/>
        <end position="62"/>
    </location>
</feature>
<dbReference type="OrthoDB" id="10474507at2759"/>
<reference evidence="3" key="1">
    <citation type="submission" date="2016-04" db="EMBL/GenBank/DDBJ databases">
        <title>Comparative genomics of biotechnologically important yeasts.</title>
        <authorList>
            <consortium name="DOE Joint Genome Institute"/>
            <person name="Riley R."/>
            <person name="Haridas S."/>
            <person name="Wolfe K.H."/>
            <person name="Lopes M.R."/>
            <person name="Hittinger C.T."/>
            <person name="Goker M."/>
            <person name="Salamov A."/>
            <person name="Wisecaver J."/>
            <person name="Long T.M."/>
            <person name="Aerts A.L."/>
            <person name="Barry K."/>
            <person name="Choi C."/>
            <person name="Clum A."/>
            <person name="Coughlan A.Y."/>
            <person name="Deshpande S."/>
            <person name="Douglass A.P."/>
            <person name="Hanson S.J."/>
            <person name="Klenk H.-P."/>
            <person name="Labutti K."/>
            <person name="Lapidus A."/>
            <person name="Lindquist E."/>
            <person name="Lipzen A."/>
            <person name="Meier-Kolthoff J.P."/>
            <person name="Ohm R.A."/>
            <person name="Otillar R.P."/>
            <person name="Pangilinan J."/>
            <person name="Peng Y."/>
            <person name="Rokas A."/>
            <person name="Rosa C.A."/>
            <person name="Scheuner C."/>
            <person name="Sibirny A.A."/>
            <person name="Slot J.C."/>
            <person name="Stielow J.B."/>
            <person name="Sun H."/>
            <person name="Kurtzman C.P."/>
            <person name="Blackwell M."/>
            <person name="Grigoriev I.V."/>
            <person name="Jeffries T.W."/>
        </authorList>
    </citation>
    <scope>NUCLEOTIDE SEQUENCE [LARGE SCALE GENOMIC DNA]</scope>
    <source>
        <strain evidence="3">NRRL YB-2248</strain>
    </source>
</reference>
<protein>
    <submittedName>
        <fullName evidence="2">Uncharacterized protein</fullName>
    </submittedName>
</protein>
<dbReference type="AlphaFoldDB" id="A0A1E4SVD1"/>
<dbReference type="EMBL" id="KV453864">
    <property type="protein sequence ID" value="ODV83407.1"/>
    <property type="molecule type" value="Genomic_DNA"/>
</dbReference>
<evidence type="ECO:0000313" key="2">
    <source>
        <dbReference type="EMBL" id="ODV83407.1"/>
    </source>
</evidence>
<feature type="region of interest" description="Disordered" evidence="1">
    <location>
        <begin position="114"/>
        <end position="133"/>
    </location>
</feature>
<feature type="compositionally biased region" description="Low complexity" evidence="1">
    <location>
        <begin position="114"/>
        <end position="130"/>
    </location>
</feature>
<sequence>MFSGKRYLIVPRTSSSLAHKSLIFGSQNVSYRLNSTLYSKSSKKSPTWFKNQSPSSNDKNDTLRSLQSTQKLLQNIREKSDSNIMFSLLESLLPNTEQLSLLDNSVSNLIVNRSSSNNNNNNSSSIIRSSLPPPLTDMSPESINLYLQNLSSNIYQGQNPKVREIIDILVSNETVQRMLTKKTYVSLTRYYAINRMSSRLYYIKNEIYDNNDEYDADFYTVLFEIQGLKSITAFNKYLSEMVVKEMKVNSRILRSLYTILKYQDKELFKEKLQTVDLNPDVILKGLDYPQDINDPDELVLYVTENKLELTKNLMNQIVKLYLRADRVYEAWYFTTKSLHFENRRIEYTTGYLFIDYFIKRNELFLILPFCKLFLFNHGLDITDYGATAAINKLIESTTTKIDKNWEQQASIFFLLAVNDSKGNSYFMQLKQKLRAHMKIHKRNGDKTAIVKNKTEVYKRLKFCYSKMLWTLNKPLFEVELNNEDFITCCSYFGYKPSTPNDKSIHKQLFNLIGSKGAQSGWDYIVDNRIVMTRNIALVFIRHLIHNNESHFAIAMQNYVEEKHGINVKFETYSLLAESLTNHPVTKSVVSLVVGLYTKTWWNAGLWSNEFKIKYNDLVRSNEYPNFDIDAQQSKADETFVNDVLSKLRWNNDEPNFNLEEQSSEFRLVADYVTRPDVEVNSQKIQELLSKNDPTQAWIIAETTGMSRSIAILFVDYFVTKKQLYNVYALSRWFRTEYDLIHLADFYCYEVMIRSIMSEEKLNRKNISLLKIIRDRSKYLEAWNDATFQSVLKNRLERQQLSIDWTLNNNEASLAEMMIKNLKWKGEIPEFSLNENPQSFIDAAAPLI</sequence>
<evidence type="ECO:0000313" key="3">
    <source>
        <dbReference type="Proteomes" id="UP000094801"/>
    </source>
</evidence>
<gene>
    <name evidence="2" type="ORF">CANARDRAFT_30031</name>
</gene>
<organism evidence="2 3">
    <name type="scientific">[Candida] arabinofermentans NRRL YB-2248</name>
    <dbReference type="NCBI Taxonomy" id="983967"/>
    <lineage>
        <taxon>Eukaryota</taxon>
        <taxon>Fungi</taxon>
        <taxon>Dikarya</taxon>
        <taxon>Ascomycota</taxon>
        <taxon>Saccharomycotina</taxon>
        <taxon>Pichiomycetes</taxon>
        <taxon>Pichiales</taxon>
        <taxon>Pichiaceae</taxon>
        <taxon>Ogataea</taxon>
        <taxon>Ogataea/Candida clade</taxon>
    </lineage>
</organism>
<accession>A0A1E4SVD1</accession>
<proteinExistence type="predicted"/>
<name>A0A1E4SVD1_9ASCO</name>
<dbReference type="Proteomes" id="UP000094801">
    <property type="component" value="Unassembled WGS sequence"/>
</dbReference>
<evidence type="ECO:0000256" key="1">
    <source>
        <dbReference type="SAM" id="MobiDB-lite"/>
    </source>
</evidence>
<keyword evidence="3" id="KW-1185">Reference proteome</keyword>